<evidence type="ECO:0000259" key="13">
    <source>
        <dbReference type="PROSITE" id="PS50928"/>
    </source>
</evidence>
<evidence type="ECO:0000313" key="15">
    <source>
        <dbReference type="Proteomes" id="UP000541470"/>
    </source>
</evidence>
<evidence type="ECO:0000256" key="7">
    <source>
        <dbReference type="ARBA" id="ARBA00022692"/>
    </source>
</evidence>
<evidence type="ECO:0000256" key="3">
    <source>
        <dbReference type="ARBA" id="ARBA00009306"/>
    </source>
</evidence>
<feature type="transmembrane region" description="Helical" evidence="12">
    <location>
        <begin position="173"/>
        <end position="194"/>
    </location>
</feature>
<dbReference type="NCBIfam" id="TIGR01183">
    <property type="entry name" value="ntrB"/>
    <property type="match status" value="1"/>
</dbReference>
<dbReference type="PANTHER" id="PTHR30151">
    <property type="entry name" value="ALKANE SULFONATE ABC TRANSPORTER-RELATED, MEMBRANE SUBUNIT"/>
    <property type="match status" value="1"/>
</dbReference>
<dbReference type="RefSeq" id="WP_169592591.1">
    <property type="nucleotide sequence ID" value="NZ_JABBGK010000002.1"/>
</dbReference>
<evidence type="ECO:0000256" key="9">
    <source>
        <dbReference type="ARBA" id="ARBA00023065"/>
    </source>
</evidence>
<organism evidence="14 15">
    <name type="scientific">Rhizobium terricola</name>
    <dbReference type="NCBI Taxonomy" id="2728849"/>
    <lineage>
        <taxon>Bacteria</taxon>
        <taxon>Pseudomonadati</taxon>
        <taxon>Pseudomonadota</taxon>
        <taxon>Alphaproteobacteria</taxon>
        <taxon>Hyphomicrobiales</taxon>
        <taxon>Rhizobiaceae</taxon>
        <taxon>Rhizobium/Agrobacterium group</taxon>
        <taxon>Rhizobium</taxon>
    </lineage>
</organism>
<comment type="function">
    <text evidence="11">Probably part of an ABC transporter complex. Probably responsible for the translocation of the substrate across the membrane.</text>
</comment>
<gene>
    <name evidence="14" type="primary">ntrB</name>
    <name evidence="14" type="ORF">HHL25_14900</name>
</gene>
<evidence type="ECO:0000313" key="14">
    <source>
        <dbReference type="EMBL" id="NML75417.1"/>
    </source>
</evidence>
<dbReference type="GO" id="GO:0042918">
    <property type="term" value="P:alkanesulfonate transmembrane transport"/>
    <property type="evidence" value="ECO:0007669"/>
    <property type="project" value="UniProtKB-ARBA"/>
</dbReference>
<dbReference type="Pfam" id="PF00528">
    <property type="entry name" value="BPD_transp_1"/>
    <property type="match status" value="1"/>
</dbReference>
<keyword evidence="9" id="KW-0406">Ion transport</keyword>
<comment type="subcellular location">
    <subcellularLocation>
        <location evidence="1">Cell inner membrane</location>
    </subcellularLocation>
    <subcellularLocation>
        <location evidence="2 12">Cell membrane</location>
        <topology evidence="2 12">Multi-pass membrane protein</topology>
    </subcellularLocation>
</comment>
<keyword evidence="6" id="KW-0997">Cell inner membrane</keyword>
<feature type="transmembrane region" description="Helical" evidence="12">
    <location>
        <begin position="116"/>
        <end position="135"/>
    </location>
</feature>
<dbReference type="Gene3D" id="1.10.3720.10">
    <property type="entry name" value="MetI-like"/>
    <property type="match status" value="1"/>
</dbReference>
<evidence type="ECO:0000256" key="5">
    <source>
        <dbReference type="ARBA" id="ARBA00022475"/>
    </source>
</evidence>
<keyword evidence="10 12" id="KW-0472">Membrane</keyword>
<protein>
    <submittedName>
        <fullName evidence="14">Nitrate ABC transporter permease</fullName>
    </submittedName>
</protein>
<dbReference type="InterPro" id="IPR005889">
    <property type="entry name" value="NtrB"/>
</dbReference>
<evidence type="ECO:0000256" key="4">
    <source>
        <dbReference type="ARBA" id="ARBA00022448"/>
    </source>
</evidence>
<accession>A0A7Y0FWE9</accession>
<dbReference type="EMBL" id="JABBGK010000002">
    <property type="protein sequence ID" value="NML75417.1"/>
    <property type="molecule type" value="Genomic_DNA"/>
</dbReference>
<dbReference type="Proteomes" id="UP000541470">
    <property type="component" value="Unassembled WGS sequence"/>
</dbReference>
<proteinExistence type="inferred from homology"/>
<name>A0A7Y0FWE9_9HYPH</name>
<sequence>MTATVRKADQTATPTAVAHKASNRGGTVVVMTQRPARRLGTQRIVTLVCRNVLPPLFVLVALIGIWQLACSGPGATLPPPSQVWIDSYDLIAFPFFDYGSQDIGLAWRVLTSLQRVAIGFGLAAIVGVFLGAVVGQSVWAMRGLDPIFQILRTVPPLAWLPLSLAAFQNSNPSAIFVIFITSIWPVIINTAVGVRNIPDDYRNIARVLRLNPLEFFIRIMVPAAAPYIFTGLRIGIGLSWLAIVAAEMLTGGVGIGFFIWDAWNSSRLSDIIVALAYIGVTGFVLDKLVALLGSVITRGTAKN</sequence>
<evidence type="ECO:0000256" key="2">
    <source>
        <dbReference type="ARBA" id="ARBA00004651"/>
    </source>
</evidence>
<keyword evidence="8 12" id="KW-1133">Transmembrane helix</keyword>
<reference evidence="14 15" key="1">
    <citation type="submission" date="2020-04" db="EMBL/GenBank/DDBJ databases">
        <title>Rhizobium sp. S-51 isolated from soil.</title>
        <authorList>
            <person name="Dahal R.H."/>
        </authorList>
    </citation>
    <scope>NUCLEOTIDE SEQUENCE [LARGE SCALE GENOMIC DNA]</scope>
    <source>
        <strain evidence="14 15">S-51</strain>
    </source>
</reference>
<evidence type="ECO:0000256" key="1">
    <source>
        <dbReference type="ARBA" id="ARBA00004533"/>
    </source>
</evidence>
<keyword evidence="5" id="KW-1003">Cell membrane</keyword>
<feature type="domain" description="ABC transmembrane type-1" evidence="13">
    <location>
        <begin position="109"/>
        <end position="290"/>
    </location>
</feature>
<feature type="transmembrane region" description="Helical" evidence="12">
    <location>
        <begin position="44"/>
        <end position="69"/>
    </location>
</feature>
<dbReference type="GO" id="GO:0015112">
    <property type="term" value="F:nitrate transmembrane transporter activity"/>
    <property type="evidence" value="ECO:0007669"/>
    <property type="project" value="InterPro"/>
</dbReference>
<dbReference type="SUPFAM" id="SSF161098">
    <property type="entry name" value="MetI-like"/>
    <property type="match status" value="1"/>
</dbReference>
<dbReference type="InterPro" id="IPR000515">
    <property type="entry name" value="MetI-like"/>
</dbReference>
<dbReference type="PROSITE" id="PS50928">
    <property type="entry name" value="ABC_TM1"/>
    <property type="match status" value="1"/>
</dbReference>
<evidence type="ECO:0000256" key="10">
    <source>
        <dbReference type="ARBA" id="ARBA00023136"/>
    </source>
</evidence>
<dbReference type="GO" id="GO:0005886">
    <property type="term" value="C:plasma membrane"/>
    <property type="evidence" value="ECO:0007669"/>
    <property type="project" value="UniProtKB-SubCell"/>
</dbReference>
<evidence type="ECO:0000256" key="11">
    <source>
        <dbReference type="ARBA" id="ARBA00056719"/>
    </source>
</evidence>
<evidence type="ECO:0000256" key="12">
    <source>
        <dbReference type="RuleBase" id="RU363032"/>
    </source>
</evidence>
<evidence type="ECO:0000256" key="8">
    <source>
        <dbReference type="ARBA" id="ARBA00022989"/>
    </source>
</evidence>
<dbReference type="CDD" id="cd06261">
    <property type="entry name" value="TM_PBP2"/>
    <property type="match status" value="1"/>
</dbReference>
<keyword evidence="7 12" id="KW-0812">Transmembrane</keyword>
<comment type="similarity">
    <text evidence="3 12">Belongs to the binding-protein-dependent transport system permease family.</text>
</comment>
<dbReference type="GO" id="GO:0006811">
    <property type="term" value="P:monoatomic ion transport"/>
    <property type="evidence" value="ECO:0007669"/>
    <property type="project" value="UniProtKB-KW"/>
</dbReference>
<dbReference type="FunFam" id="1.10.3720.10:FF:000003">
    <property type="entry name" value="Aliphatic sulfonate ABC transporter permease"/>
    <property type="match status" value="1"/>
</dbReference>
<comment type="caution">
    <text evidence="14">The sequence shown here is derived from an EMBL/GenBank/DDBJ whole genome shotgun (WGS) entry which is preliminary data.</text>
</comment>
<keyword evidence="15" id="KW-1185">Reference proteome</keyword>
<evidence type="ECO:0000256" key="6">
    <source>
        <dbReference type="ARBA" id="ARBA00022519"/>
    </source>
</evidence>
<dbReference type="AlphaFoldDB" id="A0A7Y0FWE9"/>
<dbReference type="InterPro" id="IPR035906">
    <property type="entry name" value="MetI-like_sf"/>
</dbReference>
<feature type="transmembrane region" description="Helical" evidence="12">
    <location>
        <begin position="272"/>
        <end position="296"/>
    </location>
</feature>
<dbReference type="PANTHER" id="PTHR30151:SF7">
    <property type="entry name" value="NITRATE IMPORT PERMEASE PROTEIN NRTB"/>
    <property type="match status" value="1"/>
</dbReference>
<feature type="transmembrane region" description="Helical" evidence="12">
    <location>
        <begin position="240"/>
        <end position="260"/>
    </location>
</feature>
<keyword evidence="4 12" id="KW-0813">Transport</keyword>
<feature type="transmembrane region" description="Helical" evidence="12">
    <location>
        <begin position="215"/>
        <end position="234"/>
    </location>
</feature>